<reference evidence="6 7" key="1">
    <citation type="submission" date="2023-07" db="EMBL/GenBank/DDBJ databases">
        <title>Genomic Encyclopedia of Type Strains, Phase IV (KMG-IV): sequencing the most valuable type-strain genomes for metagenomic binning, comparative biology and taxonomic classification.</title>
        <authorList>
            <person name="Goeker M."/>
        </authorList>
    </citation>
    <scope>NUCLEOTIDE SEQUENCE [LARGE SCALE GENOMIC DNA]</scope>
    <source>
        <strain evidence="6 7">DSM 19154</strain>
    </source>
</reference>
<evidence type="ECO:0000256" key="4">
    <source>
        <dbReference type="ARBA" id="ARBA00023136"/>
    </source>
</evidence>
<keyword evidence="1" id="KW-1003">Cell membrane</keyword>
<feature type="transmembrane region" description="Helical" evidence="5">
    <location>
        <begin position="76"/>
        <end position="97"/>
    </location>
</feature>
<evidence type="ECO:0000256" key="3">
    <source>
        <dbReference type="ARBA" id="ARBA00022989"/>
    </source>
</evidence>
<dbReference type="RefSeq" id="WP_306984131.1">
    <property type="nucleotide sequence ID" value="NZ_JAUSUA010000004.1"/>
</dbReference>
<comment type="caution">
    <text evidence="6">The sequence shown here is derived from an EMBL/GenBank/DDBJ whole genome shotgun (WGS) entry which is preliminary data.</text>
</comment>
<evidence type="ECO:0000313" key="7">
    <source>
        <dbReference type="Proteomes" id="UP001225034"/>
    </source>
</evidence>
<protein>
    <submittedName>
        <fullName evidence="6">Membrane protein</fullName>
    </submittedName>
</protein>
<dbReference type="Proteomes" id="UP001225034">
    <property type="component" value="Unassembled WGS sequence"/>
</dbReference>
<keyword evidence="3 5" id="KW-1133">Transmembrane helix</keyword>
<sequence>MDTLLNIFYQSHAGSWAFLILFFLVAYFLYRWGKPKASKIVYMIVRLFYIIMLASGIGMLVIYLNLSPSLGSFVSAYILYLVKGLLAIMLIGMMEVIMGRTKRKDTTGSFWIILIILIVTVVTLGFI</sequence>
<accession>A0ABT9YK40</accession>
<feature type="transmembrane region" description="Helical" evidence="5">
    <location>
        <begin position="109"/>
        <end position="126"/>
    </location>
</feature>
<keyword evidence="4 5" id="KW-0472">Membrane</keyword>
<name>A0ABT9YK40_9BACI</name>
<organism evidence="6 7">
    <name type="scientific">Alkalicoccobacillus murimartini</name>
    <dbReference type="NCBI Taxonomy" id="171685"/>
    <lineage>
        <taxon>Bacteria</taxon>
        <taxon>Bacillati</taxon>
        <taxon>Bacillota</taxon>
        <taxon>Bacilli</taxon>
        <taxon>Bacillales</taxon>
        <taxon>Bacillaceae</taxon>
        <taxon>Alkalicoccobacillus</taxon>
    </lineage>
</organism>
<proteinExistence type="predicted"/>
<dbReference type="EMBL" id="JAUSUA010000004">
    <property type="protein sequence ID" value="MDQ0208234.1"/>
    <property type="molecule type" value="Genomic_DNA"/>
</dbReference>
<feature type="transmembrane region" description="Helical" evidence="5">
    <location>
        <begin position="12"/>
        <end position="30"/>
    </location>
</feature>
<feature type="transmembrane region" description="Helical" evidence="5">
    <location>
        <begin position="42"/>
        <end position="64"/>
    </location>
</feature>
<dbReference type="Pfam" id="PF07457">
    <property type="entry name" value="DUF1516"/>
    <property type="match status" value="1"/>
</dbReference>
<evidence type="ECO:0000313" key="6">
    <source>
        <dbReference type="EMBL" id="MDQ0208234.1"/>
    </source>
</evidence>
<evidence type="ECO:0000256" key="5">
    <source>
        <dbReference type="SAM" id="Phobius"/>
    </source>
</evidence>
<dbReference type="InterPro" id="IPR010899">
    <property type="entry name" value="UPF0344"/>
</dbReference>
<evidence type="ECO:0000256" key="2">
    <source>
        <dbReference type="ARBA" id="ARBA00022692"/>
    </source>
</evidence>
<keyword evidence="7" id="KW-1185">Reference proteome</keyword>
<gene>
    <name evidence="6" type="ORF">J2S05_003043</name>
</gene>
<keyword evidence="2 5" id="KW-0812">Transmembrane</keyword>
<evidence type="ECO:0000256" key="1">
    <source>
        <dbReference type="ARBA" id="ARBA00022475"/>
    </source>
</evidence>